<evidence type="ECO:0000313" key="8">
    <source>
        <dbReference type="Proteomes" id="UP000191055"/>
    </source>
</evidence>
<dbReference type="STRING" id="889453.SAMN03080601_03606"/>
<keyword evidence="8" id="KW-1185">Reference proteome</keyword>
<evidence type="ECO:0000256" key="4">
    <source>
        <dbReference type="ARBA" id="ARBA00023136"/>
    </source>
</evidence>
<reference evidence="7 8" key="1">
    <citation type="submission" date="2017-02" db="EMBL/GenBank/DDBJ databases">
        <authorList>
            <person name="Peterson S.W."/>
        </authorList>
    </citation>
    <scope>NUCLEOTIDE SEQUENCE [LARGE SCALE GENOMIC DNA]</scope>
    <source>
        <strain evidence="7 8">DSM 24412</strain>
    </source>
</reference>
<dbReference type="Proteomes" id="UP000191055">
    <property type="component" value="Unassembled WGS sequence"/>
</dbReference>
<organism evidence="7 8">
    <name type="scientific">Alkalitalea saponilacus</name>
    <dbReference type="NCBI Taxonomy" id="889453"/>
    <lineage>
        <taxon>Bacteria</taxon>
        <taxon>Pseudomonadati</taxon>
        <taxon>Bacteroidota</taxon>
        <taxon>Bacteroidia</taxon>
        <taxon>Marinilabiliales</taxon>
        <taxon>Marinilabiliaceae</taxon>
        <taxon>Alkalitalea</taxon>
    </lineage>
</organism>
<evidence type="ECO:0000256" key="5">
    <source>
        <dbReference type="SAM" id="Phobius"/>
    </source>
</evidence>
<dbReference type="Pfam" id="PF07661">
    <property type="entry name" value="MORN_2"/>
    <property type="match status" value="4"/>
</dbReference>
<comment type="subcellular location">
    <subcellularLocation>
        <location evidence="1">Membrane</location>
        <topology evidence="1">Multi-pass membrane protein</topology>
    </subcellularLocation>
</comment>
<dbReference type="InterPro" id="IPR010432">
    <property type="entry name" value="RDD"/>
</dbReference>
<evidence type="ECO:0000256" key="1">
    <source>
        <dbReference type="ARBA" id="ARBA00004141"/>
    </source>
</evidence>
<accession>A0A1T5HUD2</accession>
<feature type="transmembrane region" description="Helical" evidence="5">
    <location>
        <begin position="107"/>
        <end position="129"/>
    </location>
</feature>
<name>A0A1T5HUD2_9BACT</name>
<sequence>MIFKLDSEIYQNVMTYVLILMVLPYMFFGELIFKNSLGKYLFGIEVVDFESFERPSVWSFIKRGVIKIIWPVEGFVLLIAKNKKRLGDLWGKTIVANKTENQLKLPIRIAIGAITLIVLYFSFSIFMGLGVKNTDFYATGLEYLKSQNIEVSGLTKEVNQNGNIVNYVVPIVSDNENKYALICLEKVDGKWTVYHHEFMTKHKGRTFNFTLSSSLKKEYYENGELRFEGAIIESKKEGTCKWYYENGQLSELTVWHNDLPTGKILMYHPNGQKSTEANAVKGIKEGKAMLWHDNGQVSEVLYYSNDLINGEYISYYPNGQIKEKGTFKNSEKIGDWKKYDEDGTKIEE</sequence>
<feature type="transmembrane region" description="Helical" evidence="5">
    <location>
        <begin position="13"/>
        <end position="33"/>
    </location>
</feature>
<feature type="domain" description="RDD" evidence="6">
    <location>
        <begin position="5"/>
        <end position="90"/>
    </location>
</feature>
<keyword evidence="3 5" id="KW-1133">Transmembrane helix</keyword>
<dbReference type="Pfam" id="PF06271">
    <property type="entry name" value="RDD"/>
    <property type="match status" value="1"/>
</dbReference>
<evidence type="ECO:0000313" key="7">
    <source>
        <dbReference type="EMBL" id="SKC24306.1"/>
    </source>
</evidence>
<evidence type="ECO:0000256" key="2">
    <source>
        <dbReference type="ARBA" id="ARBA00022692"/>
    </source>
</evidence>
<evidence type="ECO:0000256" key="3">
    <source>
        <dbReference type="ARBA" id="ARBA00022989"/>
    </source>
</evidence>
<proteinExistence type="predicted"/>
<dbReference type="EMBL" id="FUYV01000080">
    <property type="protein sequence ID" value="SKC24306.1"/>
    <property type="molecule type" value="Genomic_DNA"/>
</dbReference>
<dbReference type="AlphaFoldDB" id="A0A1T5HUD2"/>
<keyword evidence="2 5" id="KW-0812">Transmembrane</keyword>
<dbReference type="Gene3D" id="3.90.930.1">
    <property type="match status" value="2"/>
</dbReference>
<dbReference type="SUPFAM" id="SSF82185">
    <property type="entry name" value="Histone H3 K4-specific methyltransferase SET7/9 N-terminal domain"/>
    <property type="match status" value="1"/>
</dbReference>
<protein>
    <submittedName>
        <fullName evidence="7">Antitoxin component YwqK of the YwqJK toxin-antitoxin module</fullName>
    </submittedName>
</protein>
<gene>
    <name evidence="7" type="ORF">SAMN03080601_03606</name>
</gene>
<dbReference type="GO" id="GO:0016020">
    <property type="term" value="C:membrane"/>
    <property type="evidence" value="ECO:0007669"/>
    <property type="project" value="UniProtKB-SubCell"/>
</dbReference>
<evidence type="ECO:0000259" key="6">
    <source>
        <dbReference type="Pfam" id="PF06271"/>
    </source>
</evidence>
<keyword evidence="4 5" id="KW-0472">Membrane</keyword>
<dbReference type="InterPro" id="IPR011652">
    <property type="entry name" value="MORN_2"/>
</dbReference>